<comment type="caution">
    <text evidence="1">The sequence shown here is derived from an EMBL/GenBank/DDBJ whole genome shotgun (WGS) entry which is preliminary data.</text>
</comment>
<organism evidence="1 2">
    <name type="scientific">Campylobacter molothri</name>
    <dbReference type="NCBI Taxonomy" id="1032242"/>
    <lineage>
        <taxon>Bacteria</taxon>
        <taxon>Pseudomonadati</taxon>
        <taxon>Campylobacterota</taxon>
        <taxon>Epsilonproteobacteria</taxon>
        <taxon>Campylobacterales</taxon>
        <taxon>Campylobacteraceae</taxon>
        <taxon>Campylobacter</taxon>
    </lineage>
</organism>
<keyword evidence="1" id="KW-0012">Acyltransferase</keyword>
<dbReference type="EC" id="2.3.2.6" evidence="1"/>
<protein>
    <submittedName>
        <fullName evidence="1">Leucyl/phenylalanyl-tRNA--protein transferase</fullName>
        <ecNumber evidence="1">2.3.2.6</ecNumber>
    </submittedName>
</protein>
<dbReference type="EMBL" id="JACHUQ010000013">
    <property type="protein sequence ID" value="MBZ7975038.1"/>
    <property type="molecule type" value="Genomic_DNA"/>
</dbReference>
<evidence type="ECO:0000313" key="1">
    <source>
        <dbReference type="EMBL" id="MBZ7975038.1"/>
    </source>
</evidence>
<evidence type="ECO:0000313" key="2">
    <source>
        <dbReference type="Proteomes" id="UP001319828"/>
    </source>
</evidence>
<accession>A0ACC5W2C3</accession>
<keyword evidence="1" id="KW-0808">Transferase</keyword>
<reference evidence="1" key="1">
    <citation type="submission" date="2020-07" db="EMBL/GenBank/DDBJ databases">
        <title>Campylobacter molothri sp. nov. isolated from wild birds.</title>
        <authorList>
            <person name="Miller W.G."/>
            <person name="Chapman M.H."/>
            <person name="Yee E."/>
            <person name="Lopes B.S."/>
            <person name="Forbes K.J."/>
        </authorList>
    </citation>
    <scope>NUCLEOTIDE SEQUENCE</scope>
    <source>
        <strain evidence="1">RM9754</strain>
    </source>
</reference>
<sequence length="218" mass="25492">MDNLNLYSELLKAPKDAPVFLSARLEADFILKAYRFGLFPWTSNPVTWWCPDPRCILEPKAIHIQKNMKKFLNLYEVRLDHNFLKLITSCKNARSQSWINDDFIQAYNTLFQLGYVHSLELYDHDEFVGGIYGLIIGKIFFGESMVSLKKNVSKIAMIKLCNLLSPYNFIIDCQIYNKHLDFMGAKNIPRKEFLKIIEEKCCQESGFKNFKDLKNQNL</sequence>
<keyword evidence="2" id="KW-1185">Reference proteome</keyword>
<dbReference type="Proteomes" id="UP001319828">
    <property type="component" value="Unassembled WGS sequence"/>
</dbReference>
<name>A0ACC5W2C3_9BACT</name>
<gene>
    <name evidence="1" type="ORF">H2252_06545</name>
</gene>
<proteinExistence type="predicted"/>